<keyword evidence="1" id="KW-0472">Membrane</keyword>
<dbReference type="Proteomes" id="UP000294772">
    <property type="component" value="Unassembled WGS sequence"/>
</dbReference>
<dbReference type="EMBL" id="SLXF01000001">
    <property type="protein sequence ID" value="TCP10036.1"/>
    <property type="molecule type" value="Genomic_DNA"/>
</dbReference>
<accession>A0AA46DHZ2</accession>
<evidence type="ECO:0000313" key="3">
    <source>
        <dbReference type="Proteomes" id="UP000294772"/>
    </source>
</evidence>
<organism evidence="2 3">
    <name type="scientific">Caldimonas thermodepolymerans</name>
    <dbReference type="NCBI Taxonomy" id="215580"/>
    <lineage>
        <taxon>Bacteria</taxon>
        <taxon>Pseudomonadati</taxon>
        <taxon>Pseudomonadota</taxon>
        <taxon>Betaproteobacteria</taxon>
        <taxon>Burkholderiales</taxon>
        <taxon>Sphaerotilaceae</taxon>
        <taxon>Caldimonas</taxon>
    </lineage>
</organism>
<feature type="transmembrane region" description="Helical" evidence="1">
    <location>
        <begin position="12"/>
        <end position="33"/>
    </location>
</feature>
<sequence length="72" mass="7369">MVLTAMKPSSVDTLAWVAIFGGLLVLCLGVFVARQAQGLGHGFLAVGALATVVGAVLIYVRSRMADVPGSPQ</sequence>
<keyword evidence="1" id="KW-0812">Transmembrane</keyword>
<protein>
    <submittedName>
        <fullName evidence="2">Uncharacterized protein</fullName>
    </submittedName>
</protein>
<evidence type="ECO:0000256" key="1">
    <source>
        <dbReference type="SAM" id="Phobius"/>
    </source>
</evidence>
<feature type="transmembrane region" description="Helical" evidence="1">
    <location>
        <begin position="39"/>
        <end position="60"/>
    </location>
</feature>
<keyword evidence="1" id="KW-1133">Transmembrane helix</keyword>
<dbReference type="AlphaFoldDB" id="A0AA46DHZ2"/>
<gene>
    <name evidence="2" type="ORF">EV676_101620</name>
</gene>
<proteinExistence type="predicted"/>
<evidence type="ECO:0000313" key="2">
    <source>
        <dbReference type="EMBL" id="TCP10036.1"/>
    </source>
</evidence>
<comment type="caution">
    <text evidence="2">The sequence shown here is derived from an EMBL/GenBank/DDBJ whole genome shotgun (WGS) entry which is preliminary data.</text>
</comment>
<name>A0AA46DHZ2_9BURK</name>
<reference evidence="2 3" key="1">
    <citation type="submission" date="2019-03" db="EMBL/GenBank/DDBJ databases">
        <title>Genomic Encyclopedia of Type Strains, Phase IV (KMG-IV): sequencing the most valuable type-strain genomes for metagenomic binning, comparative biology and taxonomic classification.</title>
        <authorList>
            <person name="Goeker M."/>
        </authorList>
    </citation>
    <scope>NUCLEOTIDE SEQUENCE [LARGE SCALE GENOMIC DNA]</scope>
    <source>
        <strain evidence="2 3">DSM 15264</strain>
    </source>
</reference>